<comment type="caution">
    <text evidence="4">The sequence shown here is derived from an EMBL/GenBank/DDBJ whole genome shotgun (WGS) entry which is preliminary data.</text>
</comment>
<dbReference type="FunFam" id="3.40.50.970:FF:000012">
    <property type="entry name" value="Pyruvate:ferredoxin (Flavodoxin) oxidoreductase"/>
    <property type="match status" value="1"/>
</dbReference>
<dbReference type="CDD" id="cd07034">
    <property type="entry name" value="TPP_PYR_PFOR_IOR-alpha_like"/>
    <property type="match status" value="1"/>
</dbReference>
<protein>
    <submittedName>
        <fullName evidence="4">Pyruvate ferredoxin oxidoreductase</fullName>
    </submittedName>
</protein>
<dbReference type="GO" id="GO:0016903">
    <property type="term" value="F:oxidoreductase activity, acting on the aldehyde or oxo group of donors"/>
    <property type="evidence" value="ECO:0007669"/>
    <property type="project" value="UniProtKB-ARBA"/>
</dbReference>
<dbReference type="Pfam" id="PF01855">
    <property type="entry name" value="POR_N"/>
    <property type="match status" value="1"/>
</dbReference>
<reference evidence="4 5" key="1">
    <citation type="submission" date="2017-06" db="EMBL/GenBank/DDBJ databases">
        <title>Novel microbial phyla capable of carbon fixation and sulfur reduction in deep-sea sediments.</title>
        <authorList>
            <person name="Huang J."/>
            <person name="Baker B."/>
            <person name="Wang Y."/>
        </authorList>
    </citation>
    <scope>NUCLEOTIDE SEQUENCE [LARGE SCALE GENOMIC DNA]</scope>
    <source>
        <strain evidence="4">B3_LCP</strain>
    </source>
</reference>
<dbReference type="InterPro" id="IPR029061">
    <property type="entry name" value="THDP-binding"/>
</dbReference>
<evidence type="ECO:0000259" key="3">
    <source>
        <dbReference type="Pfam" id="PF17147"/>
    </source>
</evidence>
<dbReference type="PANTHER" id="PTHR32154:SF0">
    <property type="entry name" value="PYRUVATE-FLAVODOXIN OXIDOREDUCTASE-RELATED"/>
    <property type="match status" value="1"/>
</dbReference>
<name>A0A532UYY2_UNCL8</name>
<evidence type="ECO:0000313" key="4">
    <source>
        <dbReference type="EMBL" id="TKJ40089.1"/>
    </source>
</evidence>
<dbReference type="Gene3D" id="3.40.50.920">
    <property type="match status" value="1"/>
</dbReference>
<dbReference type="InterPro" id="IPR009014">
    <property type="entry name" value="Transketo_C/PFOR_II"/>
</dbReference>
<organism evidence="4 5">
    <name type="scientific">candidate division LCP-89 bacterium B3_LCP</name>
    <dbReference type="NCBI Taxonomy" id="2012998"/>
    <lineage>
        <taxon>Bacteria</taxon>
        <taxon>Pseudomonadati</taxon>
        <taxon>Bacteria division LCP-89</taxon>
    </lineage>
</organism>
<dbReference type="InterPro" id="IPR033412">
    <property type="entry name" value="PFOR_II"/>
</dbReference>
<dbReference type="EMBL" id="NJBN01000006">
    <property type="protein sequence ID" value="TKJ40089.1"/>
    <property type="molecule type" value="Genomic_DNA"/>
</dbReference>
<feature type="domain" description="Pyruvate flavodoxin/ferredoxin oxidoreductase pyrimidine binding" evidence="2">
    <location>
        <begin position="14"/>
        <end position="235"/>
    </location>
</feature>
<evidence type="ECO:0000256" key="1">
    <source>
        <dbReference type="ARBA" id="ARBA00023002"/>
    </source>
</evidence>
<evidence type="ECO:0000259" key="2">
    <source>
        <dbReference type="Pfam" id="PF01855"/>
    </source>
</evidence>
<proteinExistence type="predicted"/>
<dbReference type="SUPFAM" id="SSF52518">
    <property type="entry name" value="Thiamin diphosphate-binding fold (THDP-binding)"/>
    <property type="match status" value="1"/>
</dbReference>
<dbReference type="FunFam" id="3.40.50.920:FF:000010">
    <property type="entry name" value="Pyruvate ferredoxin oxidoreductase, alpha subunit"/>
    <property type="match status" value="1"/>
</dbReference>
<dbReference type="SUPFAM" id="SSF52922">
    <property type="entry name" value="TK C-terminal domain-like"/>
    <property type="match status" value="1"/>
</dbReference>
<dbReference type="Gene3D" id="3.40.50.970">
    <property type="match status" value="1"/>
</dbReference>
<dbReference type="InterPro" id="IPR002880">
    <property type="entry name" value="Pyrv_Fd/Flavodoxin_OxRdtase_N"/>
</dbReference>
<evidence type="ECO:0000313" key="5">
    <source>
        <dbReference type="Proteomes" id="UP000319619"/>
    </source>
</evidence>
<keyword evidence="1" id="KW-0560">Oxidoreductase</keyword>
<dbReference type="AlphaFoldDB" id="A0A532UYY2"/>
<accession>A0A532UYY2</accession>
<dbReference type="Proteomes" id="UP000319619">
    <property type="component" value="Unassembled WGS sequence"/>
</dbReference>
<dbReference type="Pfam" id="PF17147">
    <property type="entry name" value="PFOR_II"/>
    <property type="match status" value="1"/>
</dbReference>
<keyword evidence="4" id="KW-0670">Pyruvate</keyword>
<dbReference type="InterPro" id="IPR050722">
    <property type="entry name" value="Pyruvate:ferred/Flavod_OxRd"/>
</dbReference>
<gene>
    <name evidence="4" type="primary">porA</name>
    <name evidence="4" type="ORF">CEE37_10155</name>
</gene>
<feature type="domain" description="Pyruvate:ferredoxin oxidoreductase core" evidence="3">
    <location>
        <begin position="257"/>
        <end position="362"/>
    </location>
</feature>
<sequence>MQKVLTGNQTVSWGVMRARAQVIAAYPITPQTTIIEELANLVDEGKLEASFIKVESEHSALAGCIGAAQAGARTFTATSAQGLALMHELIHWASLGRLPIVLADVNRAMAPGWTIWTDQNDSLSQRDTGWLQFYCESNQEVMDTAIQAFKIAEIVKLPVMLVLDAFFLSHTAEAVDIPEPEEVDKFLPPYEADLKVDFDNPRAFSGMTGVDIYQEFRYLQHEAMNEALTVTEKVDQEYGKQFGRTYGLVEPYRCEDAEAIIVTTATATSTAREVIDQWRDRGESVGLLKIRTFRPFPTELVREALRGVPKVGILDRNICPGFGGIFAQEIKASMYDMEEKFRPDIYGFIAGLGGRDITPDTINEILEKTIHPEKTEKHLNWIALRD</sequence>
<dbReference type="GO" id="GO:0006979">
    <property type="term" value="P:response to oxidative stress"/>
    <property type="evidence" value="ECO:0007669"/>
    <property type="project" value="TreeGrafter"/>
</dbReference>
<dbReference type="GO" id="GO:0019752">
    <property type="term" value="P:carboxylic acid metabolic process"/>
    <property type="evidence" value="ECO:0007669"/>
    <property type="project" value="UniProtKB-ARBA"/>
</dbReference>
<dbReference type="PANTHER" id="PTHR32154">
    <property type="entry name" value="PYRUVATE-FLAVODOXIN OXIDOREDUCTASE-RELATED"/>
    <property type="match status" value="1"/>
</dbReference>